<dbReference type="PANTHER" id="PTHR30489:SF0">
    <property type="entry name" value="LIPOPROTEIN-RELEASING SYSTEM TRANSMEMBRANE PROTEIN LOLE"/>
    <property type="match status" value="1"/>
</dbReference>
<accession>A0ABT7PLY2</accession>
<dbReference type="InterPro" id="IPR025857">
    <property type="entry name" value="MacB_PCD"/>
</dbReference>
<evidence type="ECO:0000313" key="11">
    <source>
        <dbReference type="Proteomes" id="UP001239462"/>
    </source>
</evidence>
<feature type="transmembrane region" description="Helical" evidence="7">
    <location>
        <begin position="362"/>
        <end position="381"/>
    </location>
</feature>
<dbReference type="EMBL" id="JASZZN010000014">
    <property type="protein sequence ID" value="MDM4017495.1"/>
    <property type="molecule type" value="Genomic_DNA"/>
</dbReference>
<keyword evidence="11" id="KW-1185">Reference proteome</keyword>
<dbReference type="PANTHER" id="PTHR30489">
    <property type="entry name" value="LIPOPROTEIN-RELEASING SYSTEM TRANSMEMBRANE PROTEIN LOLE"/>
    <property type="match status" value="1"/>
</dbReference>
<dbReference type="Pfam" id="PF02687">
    <property type="entry name" value="FtsX"/>
    <property type="match status" value="2"/>
</dbReference>
<keyword evidence="3" id="KW-1003">Cell membrane</keyword>
<feature type="transmembrane region" description="Helical" evidence="7">
    <location>
        <begin position="318"/>
        <end position="342"/>
    </location>
</feature>
<evidence type="ECO:0000259" key="9">
    <source>
        <dbReference type="Pfam" id="PF12704"/>
    </source>
</evidence>
<evidence type="ECO:0000256" key="2">
    <source>
        <dbReference type="ARBA" id="ARBA00005236"/>
    </source>
</evidence>
<dbReference type="InterPro" id="IPR051447">
    <property type="entry name" value="Lipoprotein-release_system"/>
</dbReference>
<feature type="transmembrane region" description="Helical" evidence="7">
    <location>
        <begin position="753"/>
        <end position="771"/>
    </location>
</feature>
<proteinExistence type="inferred from homology"/>
<evidence type="ECO:0000256" key="7">
    <source>
        <dbReference type="SAM" id="Phobius"/>
    </source>
</evidence>
<organism evidence="10 11">
    <name type="scientific">Roseiconus lacunae</name>
    <dbReference type="NCBI Taxonomy" id="2605694"/>
    <lineage>
        <taxon>Bacteria</taxon>
        <taxon>Pseudomonadati</taxon>
        <taxon>Planctomycetota</taxon>
        <taxon>Planctomycetia</taxon>
        <taxon>Pirellulales</taxon>
        <taxon>Pirellulaceae</taxon>
        <taxon>Roseiconus</taxon>
    </lineage>
</organism>
<feature type="domain" description="ABC3 transporter permease C-terminal" evidence="8">
    <location>
        <begin position="271"/>
        <end position="387"/>
    </location>
</feature>
<evidence type="ECO:0000259" key="8">
    <source>
        <dbReference type="Pfam" id="PF02687"/>
    </source>
</evidence>
<protein>
    <submittedName>
        <fullName evidence="10">FtsX-like permease family protein</fullName>
    </submittedName>
</protein>
<sequence length="788" mass="88095">MSTLDRILIADVRHMWRQFLAIGVLLACGIAIFLMSGNTIVSLETSQRLYYNDGRFADVFVSLVRAPNRLASRVKQIPGVRRVQTRLVRDVLLDIPSMVEPASCKLVSIDPDPSQSLNRLFLRRGRMPRPTGRVEVVVSELFAEKQGFQPGDQVQAILSGRKETLTIVGIGLSPEFIYVVQPGLMVTDDRRYGVMWIPRRQMEAAFSMEGAFNDLSVSLRPKANVAEVRFQLDRLTRPYGGTDSYDRDDQPSHRRLTDEIDQMKTMAFVTPSIFMAVSAFLFNIVFSRLIGQQKEQIATLRAFGYLPREIVFHYIKMVAVLVGGGVVLGLGLGVWMSGWILVQYARFFRFPTMLHEFSYNSALIAAVLALTISLLGTYSAIRRASRLVPAEAMRPEAPRDYRGLWAERLGLARFLSPIGAMIVRRLETNRCATLLSVLGMSLGLAVLVLGSFMEDTVDFVIDSEFQRSQRQDVMLNFVETRSADAVHDAAHLPGVTRVEAFRTVPARINHGRRSYRVAIMGLVEHPTLYRILDEHQQAIRLPERGGLTITRKLAEILNAREGTPLRVAVLEGDRLTLELPVAKVFENYTEPGAYINRLELNRLLRESNEVSGVALSVAPGSIQDLYQEVKQTPSIAGAMDKQAAMENFRDLVAESTSVMRSVNAIFATLIAFGVIYNCAMIILSERSRDLATLRVMGFTRLEAAWVLLGEIAIITALSIPVGLLFGYAFAYLMAFAMDTESFRFPLVIETSTYAYSVVVILIAALVSSLYVRRQVNDLDMIGVLKVKE</sequence>
<feature type="transmembrane region" description="Helical" evidence="7">
    <location>
        <begin position="431"/>
        <end position="453"/>
    </location>
</feature>
<keyword evidence="4 7" id="KW-0812">Transmembrane</keyword>
<feature type="transmembrane region" description="Helical" evidence="7">
    <location>
        <begin position="664"/>
        <end position="683"/>
    </location>
</feature>
<comment type="subcellular location">
    <subcellularLocation>
        <location evidence="1">Cell membrane</location>
        <topology evidence="1">Multi-pass membrane protein</topology>
    </subcellularLocation>
</comment>
<keyword evidence="6 7" id="KW-0472">Membrane</keyword>
<keyword evidence="5 7" id="KW-1133">Transmembrane helix</keyword>
<evidence type="ECO:0000313" key="10">
    <source>
        <dbReference type="EMBL" id="MDM4017495.1"/>
    </source>
</evidence>
<dbReference type="PROSITE" id="PS51257">
    <property type="entry name" value="PROKAR_LIPOPROTEIN"/>
    <property type="match status" value="1"/>
</dbReference>
<feature type="transmembrane region" description="Helical" evidence="7">
    <location>
        <begin position="704"/>
        <end position="733"/>
    </location>
</feature>
<name>A0ABT7PLY2_9BACT</name>
<evidence type="ECO:0000256" key="4">
    <source>
        <dbReference type="ARBA" id="ARBA00022692"/>
    </source>
</evidence>
<evidence type="ECO:0000256" key="6">
    <source>
        <dbReference type="ARBA" id="ARBA00023136"/>
    </source>
</evidence>
<evidence type="ECO:0000256" key="5">
    <source>
        <dbReference type="ARBA" id="ARBA00022989"/>
    </source>
</evidence>
<evidence type="ECO:0000256" key="1">
    <source>
        <dbReference type="ARBA" id="ARBA00004651"/>
    </source>
</evidence>
<feature type="transmembrane region" description="Helical" evidence="7">
    <location>
        <begin position="266"/>
        <end position="286"/>
    </location>
</feature>
<gene>
    <name evidence="10" type="ORF">QTN89_18750</name>
</gene>
<feature type="domain" description="MacB-like periplasmic core" evidence="9">
    <location>
        <begin position="66"/>
        <end position="234"/>
    </location>
</feature>
<comment type="similarity">
    <text evidence="2">Belongs to the ABC-4 integral membrane protein family. LolC/E subfamily.</text>
</comment>
<evidence type="ECO:0000256" key="3">
    <source>
        <dbReference type="ARBA" id="ARBA00022475"/>
    </source>
</evidence>
<comment type="caution">
    <text evidence="10">The sequence shown here is derived from an EMBL/GenBank/DDBJ whole genome shotgun (WGS) entry which is preliminary data.</text>
</comment>
<dbReference type="InterPro" id="IPR003838">
    <property type="entry name" value="ABC3_permease_C"/>
</dbReference>
<feature type="domain" description="ABC3 transporter permease C-terminal" evidence="8">
    <location>
        <begin position="664"/>
        <end position="774"/>
    </location>
</feature>
<dbReference type="RefSeq" id="WP_289164963.1">
    <property type="nucleotide sequence ID" value="NZ_JASZZN010000014.1"/>
</dbReference>
<feature type="transmembrane region" description="Helical" evidence="7">
    <location>
        <begin position="20"/>
        <end position="41"/>
    </location>
</feature>
<dbReference type="Pfam" id="PF12704">
    <property type="entry name" value="MacB_PCD"/>
    <property type="match status" value="1"/>
</dbReference>
<reference evidence="10 11" key="1">
    <citation type="submission" date="2023-06" db="EMBL/GenBank/DDBJ databases">
        <title>Roseiconus lacunae JC819 isolated from Gulf of Mannar region, Tamil Nadu.</title>
        <authorList>
            <person name="Pk S."/>
            <person name="Ch S."/>
            <person name="Ch V.R."/>
        </authorList>
    </citation>
    <scope>NUCLEOTIDE SEQUENCE [LARGE SCALE GENOMIC DNA]</scope>
    <source>
        <strain evidence="10 11">JC819</strain>
    </source>
</reference>
<dbReference type="Proteomes" id="UP001239462">
    <property type="component" value="Unassembled WGS sequence"/>
</dbReference>